<feature type="binding site" description="axial binding residue" evidence="6">
    <location>
        <position position="432"/>
    </location>
    <ligand>
        <name>heme</name>
        <dbReference type="ChEBI" id="CHEBI:30413"/>
    </ligand>
    <ligandPart>
        <name>Fe</name>
        <dbReference type="ChEBI" id="CHEBI:18248"/>
    </ligandPart>
</feature>
<dbReference type="Proteomes" id="UP000825935">
    <property type="component" value="Chromosome 19"/>
</dbReference>
<dbReference type="CDD" id="cd20618">
    <property type="entry name" value="CYP71_clan"/>
    <property type="match status" value="1"/>
</dbReference>
<evidence type="ECO:0008006" key="9">
    <source>
        <dbReference type="Google" id="ProtNLM"/>
    </source>
</evidence>
<keyword evidence="4" id="KW-0560">Oxidoreductase</keyword>
<evidence type="ECO:0000256" key="1">
    <source>
        <dbReference type="ARBA" id="ARBA00010617"/>
    </source>
</evidence>
<dbReference type="Gene3D" id="1.10.630.10">
    <property type="entry name" value="Cytochrome P450"/>
    <property type="match status" value="1"/>
</dbReference>
<dbReference type="OrthoDB" id="2789670at2759"/>
<keyword evidence="2 6" id="KW-0349">Heme</keyword>
<proteinExistence type="inferred from homology"/>
<protein>
    <recommendedName>
        <fullName evidence="9">Cytochrome P450</fullName>
    </recommendedName>
</protein>
<keyword evidence="8" id="KW-1185">Reference proteome</keyword>
<dbReference type="Pfam" id="PF00067">
    <property type="entry name" value="p450"/>
    <property type="match status" value="1"/>
</dbReference>
<organism evidence="7 8">
    <name type="scientific">Ceratopteris richardii</name>
    <name type="common">Triangle waterfern</name>
    <dbReference type="NCBI Taxonomy" id="49495"/>
    <lineage>
        <taxon>Eukaryota</taxon>
        <taxon>Viridiplantae</taxon>
        <taxon>Streptophyta</taxon>
        <taxon>Embryophyta</taxon>
        <taxon>Tracheophyta</taxon>
        <taxon>Polypodiopsida</taxon>
        <taxon>Polypodiidae</taxon>
        <taxon>Polypodiales</taxon>
        <taxon>Pteridineae</taxon>
        <taxon>Pteridaceae</taxon>
        <taxon>Parkerioideae</taxon>
        <taxon>Ceratopteris</taxon>
    </lineage>
</organism>
<sequence length="496" mass="55681">MHPCLLSILLSVLLGWLILTIIIRKARVNLPPGPVGLPIIGHLHLLGTKPVRSLSELTRTFGSLMFLRFGSVPVLVASSPAAAQLILKMRYNIFCSPTIPVVSFVGKEPLSAYFNFHRRIGASELFSTKRLHFFQPIVIHEIRGLLQAVADNGARVQIRTELYDATFSIISRIAISRRAKDLWSPSENGRSSSLQNLLIERINLLGRQNIGDTDPCQAWMSMRGRGKRAMAISTKINAVWQQIIDERRRTRLSRGSEIKDADFLDVLLTASTQDGVQISDTAIMAVLTIMFDAGIEAFALTVEWALAELLEHPRILQKAQQELEAVVGSTRLVQESDILHLPYLRAILKETMRLHPIAPLLMPYTVLKNYKVCGFDIPRSTVACINVWAIGRDSKVWKDPLRFYPERFMDSNMDARRQAFELLPLGSGRRACPGLPLRLSDVHLILSNLLNAFEWRRIGEIDLSEEFGTLMSLKNHLVAKATLKIPRHLIDGSQPA</sequence>
<dbReference type="PANTHER" id="PTHR47944">
    <property type="entry name" value="CYTOCHROME P450 98A9"/>
    <property type="match status" value="1"/>
</dbReference>
<dbReference type="GO" id="GO:0004497">
    <property type="term" value="F:monooxygenase activity"/>
    <property type="evidence" value="ECO:0007669"/>
    <property type="project" value="InterPro"/>
</dbReference>
<dbReference type="InterPro" id="IPR001128">
    <property type="entry name" value="Cyt_P450"/>
</dbReference>
<dbReference type="GO" id="GO:0005506">
    <property type="term" value="F:iron ion binding"/>
    <property type="evidence" value="ECO:0007669"/>
    <property type="project" value="InterPro"/>
</dbReference>
<dbReference type="PRINTS" id="PR00385">
    <property type="entry name" value="P450"/>
</dbReference>
<reference evidence="7" key="1">
    <citation type="submission" date="2021-08" db="EMBL/GenBank/DDBJ databases">
        <title>WGS assembly of Ceratopteris richardii.</title>
        <authorList>
            <person name="Marchant D.B."/>
            <person name="Chen G."/>
            <person name="Jenkins J."/>
            <person name="Shu S."/>
            <person name="Leebens-Mack J."/>
            <person name="Grimwood J."/>
            <person name="Schmutz J."/>
            <person name="Soltis P."/>
            <person name="Soltis D."/>
            <person name="Chen Z.-H."/>
        </authorList>
    </citation>
    <scope>NUCLEOTIDE SEQUENCE</scope>
    <source>
        <strain evidence="7">Whitten #5841</strain>
        <tissue evidence="7">Leaf</tissue>
    </source>
</reference>
<dbReference type="GO" id="GO:0016705">
    <property type="term" value="F:oxidoreductase activity, acting on paired donors, with incorporation or reduction of molecular oxygen"/>
    <property type="evidence" value="ECO:0007669"/>
    <property type="project" value="InterPro"/>
</dbReference>
<dbReference type="InterPro" id="IPR036396">
    <property type="entry name" value="Cyt_P450_sf"/>
</dbReference>
<name>A0A8T2SLZ2_CERRI</name>
<dbReference type="PANTHER" id="PTHR47944:SF4">
    <property type="entry name" value="OS09G0441700 PROTEIN"/>
    <property type="match status" value="1"/>
</dbReference>
<dbReference type="GO" id="GO:0044550">
    <property type="term" value="P:secondary metabolite biosynthetic process"/>
    <property type="evidence" value="ECO:0007669"/>
    <property type="project" value="UniProtKB-ARBA"/>
</dbReference>
<keyword evidence="5 6" id="KW-0408">Iron</keyword>
<evidence type="ECO:0000256" key="2">
    <source>
        <dbReference type="ARBA" id="ARBA00022617"/>
    </source>
</evidence>
<dbReference type="EMBL" id="CM035424">
    <property type="protein sequence ID" value="KAH7352859.1"/>
    <property type="molecule type" value="Genomic_DNA"/>
</dbReference>
<dbReference type="PRINTS" id="PR00463">
    <property type="entry name" value="EP450I"/>
</dbReference>
<dbReference type="InterPro" id="IPR002401">
    <property type="entry name" value="Cyt_P450_E_grp-I"/>
</dbReference>
<evidence type="ECO:0000256" key="3">
    <source>
        <dbReference type="ARBA" id="ARBA00022723"/>
    </source>
</evidence>
<comment type="cofactor">
    <cofactor evidence="6">
        <name>heme</name>
        <dbReference type="ChEBI" id="CHEBI:30413"/>
    </cofactor>
</comment>
<gene>
    <name evidence="7" type="ORF">KP509_19G067800</name>
</gene>
<dbReference type="AlphaFoldDB" id="A0A8T2SLZ2"/>
<dbReference type="GO" id="GO:0020037">
    <property type="term" value="F:heme binding"/>
    <property type="evidence" value="ECO:0007669"/>
    <property type="project" value="InterPro"/>
</dbReference>
<evidence type="ECO:0000256" key="5">
    <source>
        <dbReference type="ARBA" id="ARBA00023004"/>
    </source>
</evidence>
<dbReference type="SUPFAM" id="SSF48264">
    <property type="entry name" value="Cytochrome P450"/>
    <property type="match status" value="1"/>
</dbReference>
<accession>A0A8T2SLZ2</accession>
<evidence type="ECO:0000256" key="4">
    <source>
        <dbReference type="ARBA" id="ARBA00023002"/>
    </source>
</evidence>
<evidence type="ECO:0000256" key="6">
    <source>
        <dbReference type="PIRSR" id="PIRSR602401-1"/>
    </source>
</evidence>
<comment type="similarity">
    <text evidence="1">Belongs to the cytochrome P450 family.</text>
</comment>
<keyword evidence="3 6" id="KW-0479">Metal-binding</keyword>
<comment type="caution">
    <text evidence="7">The sequence shown here is derived from an EMBL/GenBank/DDBJ whole genome shotgun (WGS) entry which is preliminary data.</text>
</comment>
<evidence type="ECO:0000313" key="8">
    <source>
        <dbReference type="Proteomes" id="UP000825935"/>
    </source>
</evidence>
<evidence type="ECO:0000313" key="7">
    <source>
        <dbReference type="EMBL" id="KAH7352859.1"/>
    </source>
</evidence>